<sequence>MTFVIIKKPTNIHQSSNLSLYVTIAKTDDRATCWFTRGNQPPAYADVREHRLCEAAVEEVGPDSIAGHYIAQGLAIPYPGQTGTPGTIIIWPPVGRLLGFILTPLIFAAGSRLHVDAPRRRGVNAHAGAAFTSKKQLLEAHVGL</sequence>
<keyword evidence="3" id="KW-1185">Reference proteome</keyword>
<proteinExistence type="predicted"/>
<dbReference type="RefSeq" id="XP_009227956.1">
    <property type="nucleotide sequence ID" value="XM_009229692.1"/>
</dbReference>
<dbReference type="GeneID" id="20352259"/>
<name>J3PE78_GAET3</name>
<protein>
    <submittedName>
        <fullName evidence="1 2">Uncharacterized protein</fullName>
    </submittedName>
</protein>
<evidence type="ECO:0000313" key="2">
    <source>
        <dbReference type="EnsemblFungi" id="EJT70778"/>
    </source>
</evidence>
<reference evidence="1" key="3">
    <citation type="submission" date="2010-09" db="EMBL/GenBank/DDBJ databases">
        <title>Annotation of Gaeumannomyces graminis var. tritici R3-111a-1.</title>
        <authorList>
            <consortium name="The Broad Institute Genome Sequencing Platform"/>
            <person name="Ma L.-J."/>
            <person name="Dead R."/>
            <person name="Young S.K."/>
            <person name="Zeng Q."/>
            <person name="Gargeya S."/>
            <person name="Fitzgerald M."/>
            <person name="Haas B."/>
            <person name="Abouelleil A."/>
            <person name="Alvarado L."/>
            <person name="Arachchi H.M."/>
            <person name="Berlin A."/>
            <person name="Brown A."/>
            <person name="Chapman S.B."/>
            <person name="Chen Z."/>
            <person name="Dunbar C."/>
            <person name="Freedman E."/>
            <person name="Gearin G."/>
            <person name="Gellesch M."/>
            <person name="Goldberg J."/>
            <person name="Griggs A."/>
            <person name="Gujja S."/>
            <person name="Heiman D."/>
            <person name="Howarth C."/>
            <person name="Larson L."/>
            <person name="Lui A."/>
            <person name="MacDonald P.J.P."/>
            <person name="Mehta T."/>
            <person name="Montmayeur A."/>
            <person name="Murphy C."/>
            <person name="Neiman D."/>
            <person name="Pearson M."/>
            <person name="Priest M."/>
            <person name="Roberts A."/>
            <person name="Saif S."/>
            <person name="Shea T."/>
            <person name="Shenoy N."/>
            <person name="Sisk P."/>
            <person name="Stolte C."/>
            <person name="Sykes S."/>
            <person name="Yandava C."/>
            <person name="Wortman J."/>
            <person name="Nusbaum C."/>
            <person name="Birren B."/>
        </authorList>
    </citation>
    <scope>NUCLEOTIDE SEQUENCE</scope>
    <source>
        <strain evidence="1">R3-111a-1</strain>
    </source>
</reference>
<reference evidence="2" key="5">
    <citation type="submission" date="2018-04" db="UniProtKB">
        <authorList>
            <consortium name="EnsemblFungi"/>
        </authorList>
    </citation>
    <scope>IDENTIFICATION</scope>
    <source>
        <strain evidence="2">R3-111a-1</strain>
    </source>
</reference>
<dbReference type="Proteomes" id="UP000006039">
    <property type="component" value="Unassembled WGS sequence"/>
</dbReference>
<dbReference type="HOGENOM" id="CLU_1796598_0_0_1"/>
<dbReference type="EMBL" id="GL385401">
    <property type="protein sequence ID" value="EJT70778.1"/>
    <property type="molecule type" value="Genomic_DNA"/>
</dbReference>
<reference evidence="3" key="1">
    <citation type="submission" date="2010-07" db="EMBL/GenBank/DDBJ databases">
        <title>The genome sequence of Gaeumannomyces graminis var. tritici strain R3-111a-1.</title>
        <authorList>
            <consortium name="The Broad Institute Genome Sequencing Platform"/>
            <person name="Ma L.-J."/>
            <person name="Dead R."/>
            <person name="Young S."/>
            <person name="Zeng Q."/>
            <person name="Koehrsen M."/>
            <person name="Alvarado L."/>
            <person name="Berlin A."/>
            <person name="Chapman S.B."/>
            <person name="Chen Z."/>
            <person name="Freedman E."/>
            <person name="Gellesch M."/>
            <person name="Goldberg J."/>
            <person name="Griggs A."/>
            <person name="Gujja S."/>
            <person name="Heilman E.R."/>
            <person name="Heiman D."/>
            <person name="Hepburn T."/>
            <person name="Howarth C."/>
            <person name="Jen D."/>
            <person name="Larson L."/>
            <person name="Mehta T."/>
            <person name="Neiman D."/>
            <person name="Pearson M."/>
            <person name="Roberts A."/>
            <person name="Saif S."/>
            <person name="Shea T."/>
            <person name="Shenoy N."/>
            <person name="Sisk P."/>
            <person name="Stolte C."/>
            <person name="Sykes S."/>
            <person name="Walk T."/>
            <person name="White J."/>
            <person name="Yandava C."/>
            <person name="Haas B."/>
            <person name="Nusbaum C."/>
            <person name="Birren B."/>
        </authorList>
    </citation>
    <scope>NUCLEOTIDE SEQUENCE [LARGE SCALE GENOMIC DNA]</scope>
    <source>
        <strain evidence="3">R3-111a-1</strain>
    </source>
</reference>
<evidence type="ECO:0000313" key="3">
    <source>
        <dbReference type="Proteomes" id="UP000006039"/>
    </source>
</evidence>
<evidence type="ECO:0000313" key="1">
    <source>
        <dbReference type="EMBL" id="EJT70778.1"/>
    </source>
</evidence>
<reference evidence="2" key="4">
    <citation type="journal article" date="2015" name="G3 (Bethesda)">
        <title>Genome sequences of three phytopathogenic species of the Magnaporthaceae family of fungi.</title>
        <authorList>
            <person name="Okagaki L.H."/>
            <person name="Nunes C.C."/>
            <person name="Sailsbery J."/>
            <person name="Clay B."/>
            <person name="Brown D."/>
            <person name="John T."/>
            <person name="Oh Y."/>
            <person name="Young N."/>
            <person name="Fitzgerald M."/>
            <person name="Haas B.J."/>
            <person name="Zeng Q."/>
            <person name="Young S."/>
            <person name="Adiconis X."/>
            <person name="Fan L."/>
            <person name="Levin J.Z."/>
            <person name="Mitchell T.K."/>
            <person name="Okubara P.A."/>
            <person name="Farman M.L."/>
            <person name="Kohn L.M."/>
            <person name="Birren B."/>
            <person name="Ma L.-J."/>
            <person name="Dean R.A."/>
        </authorList>
    </citation>
    <scope>NUCLEOTIDE SEQUENCE</scope>
    <source>
        <strain evidence="2">R3-111a-1</strain>
    </source>
</reference>
<dbReference type="EnsemblFungi" id="EJT70778">
    <property type="protein sequence ID" value="EJT70778"/>
    <property type="gene ID" value="GGTG_11801"/>
</dbReference>
<reference evidence="1" key="2">
    <citation type="submission" date="2010-07" db="EMBL/GenBank/DDBJ databases">
        <authorList>
            <consortium name="The Broad Institute Genome Sequencing Platform"/>
            <consortium name="Broad Institute Genome Sequencing Center for Infectious Disease"/>
            <person name="Ma L.-J."/>
            <person name="Dead R."/>
            <person name="Young S."/>
            <person name="Zeng Q."/>
            <person name="Koehrsen M."/>
            <person name="Alvarado L."/>
            <person name="Berlin A."/>
            <person name="Chapman S.B."/>
            <person name="Chen Z."/>
            <person name="Freedman E."/>
            <person name="Gellesch M."/>
            <person name="Goldberg J."/>
            <person name="Griggs A."/>
            <person name="Gujja S."/>
            <person name="Heilman E.R."/>
            <person name="Heiman D."/>
            <person name="Hepburn T."/>
            <person name="Howarth C."/>
            <person name="Jen D."/>
            <person name="Larson L."/>
            <person name="Mehta T."/>
            <person name="Neiman D."/>
            <person name="Pearson M."/>
            <person name="Roberts A."/>
            <person name="Saif S."/>
            <person name="Shea T."/>
            <person name="Shenoy N."/>
            <person name="Sisk P."/>
            <person name="Stolte C."/>
            <person name="Sykes S."/>
            <person name="Walk T."/>
            <person name="White J."/>
            <person name="Yandava C."/>
            <person name="Haas B."/>
            <person name="Nusbaum C."/>
            <person name="Birren B."/>
        </authorList>
    </citation>
    <scope>NUCLEOTIDE SEQUENCE</scope>
    <source>
        <strain evidence="1">R3-111a-1</strain>
    </source>
</reference>
<accession>J3PE78</accession>
<gene>
    <name evidence="2" type="primary">20352259</name>
    <name evidence="1" type="ORF">GGTG_11801</name>
</gene>
<organism evidence="1">
    <name type="scientific">Gaeumannomyces tritici (strain R3-111a-1)</name>
    <name type="common">Wheat and barley take-all root rot fungus</name>
    <name type="synonym">Gaeumannomyces graminis var. tritici</name>
    <dbReference type="NCBI Taxonomy" id="644352"/>
    <lineage>
        <taxon>Eukaryota</taxon>
        <taxon>Fungi</taxon>
        <taxon>Dikarya</taxon>
        <taxon>Ascomycota</taxon>
        <taxon>Pezizomycotina</taxon>
        <taxon>Sordariomycetes</taxon>
        <taxon>Sordariomycetidae</taxon>
        <taxon>Magnaporthales</taxon>
        <taxon>Magnaporthaceae</taxon>
        <taxon>Gaeumannomyces</taxon>
    </lineage>
</organism>
<dbReference type="VEuPathDB" id="FungiDB:GGTG_11801"/>
<dbReference type="AlphaFoldDB" id="J3PE78"/>